<dbReference type="Proteomes" id="UP000001021">
    <property type="component" value="Chromosome"/>
</dbReference>
<dbReference type="RefSeq" id="WP_011155301.1">
    <property type="nucleotide sequence ID" value="NC_005295.2"/>
</dbReference>
<organism evidence="1 2">
    <name type="scientific">Ehrlichia ruminantium (strain Welgevonden)</name>
    <dbReference type="NCBI Taxonomy" id="254945"/>
    <lineage>
        <taxon>Bacteria</taxon>
        <taxon>Pseudomonadati</taxon>
        <taxon>Pseudomonadota</taxon>
        <taxon>Alphaproteobacteria</taxon>
        <taxon>Rickettsiales</taxon>
        <taxon>Anaplasmataceae</taxon>
        <taxon>Ehrlichia</taxon>
    </lineage>
</organism>
<gene>
    <name evidence="1" type="ordered locus">ERWE_CDS_06510</name>
</gene>
<dbReference type="KEGG" id="eru:Erum6200"/>
<protein>
    <submittedName>
        <fullName evidence="1">Uncharacterized protein</fullName>
    </submittedName>
</protein>
<dbReference type="HOGENOM" id="CLU_2141961_0_0_5"/>
<keyword evidence="2" id="KW-1185">Reference proteome</keyword>
<dbReference type="GeneID" id="33058384"/>
<dbReference type="EMBL" id="CR925678">
    <property type="protein sequence ID" value="CAI27145.1"/>
    <property type="molecule type" value="Genomic_DNA"/>
</dbReference>
<evidence type="ECO:0000313" key="1">
    <source>
        <dbReference type="EMBL" id="CAI27145.1"/>
    </source>
</evidence>
<reference evidence="1 2" key="1">
    <citation type="journal article" date="2006" name="J. Bacteriol.">
        <title>Comparative genomic analysis of three strains of Ehrlichia ruminantium reveals an active process of genome size plasticity.</title>
        <authorList>
            <person name="Frutos R."/>
            <person name="Viari A."/>
            <person name="Ferraz C."/>
            <person name="Morgat A."/>
            <person name="Eychenie S."/>
            <person name="Kandassami Y."/>
            <person name="Chantal I."/>
            <person name="Bensaid A."/>
            <person name="Coissac E."/>
            <person name="Vachiery N."/>
            <person name="Demaille J."/>
            <person name="Martinez D."/>
        </authorList>
    </citation>
    <scope>NUCLEOTIDE SEQUENCE [LARGE SCALE GENOMIC DNA]</scope>
    <source>
        <strain evidence="1 2">Welgevonden</strain>
    </source>
</reference>
<sequence length="101" mass="11922">MNYDTLNLYEYHGIYNDVDYVYDSELSEEYMSYQAIWKAVILQAIIDSTSNYKRMENKIEKIKANNWFNDYSEDFVTVCHFAGYSAVTVQTKAKRIISNSK</sequence>
<evidence type="ECO:0000313" key="2">
    <source>
        <dbReference type="Proteomes" id="UP000001021"/>
    </source>
</evidence>
<dbReference type="KEGG" id="erw:ERWE_CDS_06510"/>
<dbReference type="AlphaFoldDB" id="A0A0H3M1K0"/>
<name>A0A0H3M1K0_EHRRW</name>
<accession>A0A0H3M1K0</accession>
<proteinExistence type="predicted"/>